<dbReference type="KEGG" id="rst:ATY39_16570"/>
<dbReference type="RefSeq" id="WP_066791657.1">
    <property type="nucleotide sequence ID" value="NZ_CP014806.1"/>
</dbReference>
<dbReference type="GO" id="GO:0016791">
    <property type="term" value="F:phosphatase activity"/>
    <property type="evidence" value="ECO:0007669"/>
    <property type="project" value="TreeGrafter"/>
</dbReference>
<evidence type="ECO:0000313" key="1">
    <source>
        <dbReference type="EMBL" id="AMX00849.1"/>
    </source>
</evidence>
<dbReference type="InterPro" id="IPR006379">
    <property type="entry name" value="HAD-SF_hydro_IIB"/>
</dbReference>
<evidence type="ECO:0008006" key="3">
    <source>
        <dbReference type="Google" id="ProtNLM"/>
    </source>
</evidence>
<evidence type="ECO:0000313" key="2">
    <source>
        <dbReference type="Proteomes" id="UP000076021"/>
    </source>
</evidence>
<dbReference type="GO" id="GO:0005829">
    <property type="term" value="C:cytosol"/>
    <property type="evidence" value="ECO:0007669"/>
    <property type="project" value="TreeGrafter"/>
</dbReference>
<dbReference type="EMBL" id="CP014806">
    <property type="protein sequence ID" value="AMX00849.1"/>
    <property type="molecule type" value="Genomic_DNA"/>
</dbReference>
<protein>
    <recommendedName>
        <fullName evidence="3">Hydrolase</fullName>
    </recommendedName>
</protein>
<dbReference type="AlphaFoldDB" id="A0A143HGK0"/>
<dbReference type="GO" id="GO:0000287">
    <property type="term" value="F:magnesium ion binding"/>
    <property type="evidence" value="ECO:0007669"/>
    <property type="project" value="TreeGrafter"/>
</dbReference>
<gene>
    <name evidence="1" type="ORF">ATY39_16570</name>
</gene>
<organism evidence="1 2">
    <name type="scientific">Rummeliibacillus stabekisii</name>
    <dbReference type="NCBI Taxonomy" id="241244"/>
    <lineage>
        <taxon>Bacteria</taxon>
        <taxon>Bacillati</taxon>
        <taxon>Bacillota</taxon>
        <taxon>Bacilli</taxon>
        <taxon>Bacillales</taxon>
        <taxon>Caryophanaceae</taxon>
        <taxon>Rummeliibacillus</taxon>
    </lineage>
</organism>
<dbReference type="InterPro" id="IPR023214">
    <property type="entry name" value="HAD_sf"/>
</dbReference>
<name>A0A143HGK0_9BACL</name>
<dbReference type="PANTHER" id="PTHR10000:SF53">
    <property type="entry name" value="5-AMINO-6-(5-PHOSPHO-D-RIBITYLAMINO)URACIL PHOSPHATASE YBJI-RELATED"/>
    <property type="match status" value="1"/>
</dbReference>
<dbReference type="NCBIfam" id="TIGR01484">
    <property type="entry name" value="HAD-SF-IIB"/>
    <property type="match status" value="1"/>
</dbReference>
<dbReference type="PANTHER" id="PTHR10000">
    <property type="entry name" value="PHOSPHOSERINE PHOSPHATASE"/>
    <property type="match status" value="1"/>
</dbReference>
<dbReference type="Gene3D" id="3.40.50.1000">
    <property type="entry name" value="HAD superfamily/HAD-like"/>
    <property type="match status" value="1"/>
</dbReference>
<accession>A0A143HGK0</accession>
<dbReference type="InterPro" id="IPR036412">
    <property type="entry name" value="HAD-like_sf"/>
</dbReference>
<reference evidence="2" key="2">
    <citation type="submission" date="2016-03" db="EMBL/GenBank/DDBJ databases">
        <authorList>
            <person name="Seldin L."/>
        </authorList>
    </citation>
    <scope>NUCLEOTIDE SEQUENCE [LARGE SCALE GENOMIC DNA]</scope>
    <source>
        <strain evidence="2">PP9</strain>
    </source>
</reference>
<dbReference type="Gene3D" id="3.30.1240.10">
    <property type="match status" value="1"/>
</dbReference>
<sequence>MQFVFDLEGTICFEDQPVPDSITYSLECLVQKGHEVIFSSSRPIRDMLPLLAKRFHGNKMIGRNGAILCHNGNVKPNVVFDEETLESIRLLMKEYKVTYFIEGEWDYSYTGPADHPIAETIDPNGLGVNKPLDKLEHVVKITIVTSFNMAILRKKLDELNVIIHTHYQLGMLDITPCGIQKWKALKKLGIEKGAYITFGDDEYDIPVFEHAKHSVMVGDHPLLALYADECISKNQLIEEQIVEKLEELDQRFAY</sequence>
<dbReference type="SUPFAM" id="SSF56784">
    <property type="entry name" value="HAD-like"/>
    <property type="match status" value="1"/>
</dbReference>
<dbReference type="OrthoDB" id="1650327at2"/>
<dbReference type="Pfam" id="PF08282">
    <property type="entry name" value="Hydrolase_3"/>
    <property type="match status" value="1"/>
</dbReference>
<proteinExistence type="predicted"/>
<dbReference type="Proteomes" id="UP000076021">
    <property type="component" value="Chromosome"/>
</dbReference>
<keyword evidence="2" id="KW-1185">Reference proteome</keyword>
<reference evidence="1 2" key="1">
    <citation type="journal article" date="2016" name="Genome Announc.">
        <title>Whole-Genome Sequence of Rummeliibacillus stabekisii Strain PP9 Isolated from Antarctic Soil.</title>
        <authorList>
            <person name="da Mota F.F."/>
            <person name="Vollu R.E."/>
            <person name="Jurelevicius D."/>
            <person name="Seldin L."/>
        </authorList>
    </citation>
    <scope>NUCLEOTIDE SEQUENCE [LARGE SCALE GENOMIC DNA]</scope>
    <source>
        <strain evidence="1 2">PP9</strain>
    </source>
</reference>
<dbReference type="STRING" id="241244.ATY39_16570"/>